<comment type="similarity">
    <text evidence="1">Belongs to the AB hydrolase superfamily. AB hydrolase 2 family.</text>
</comment>
<keyword evidence="3" id="KW-0732">Signal</keyword>
<dbReference type="InterPro" id="IPR050565">
    <property type="entry name" value="LYPA1-2/EST-like"/>
</dbReference>
<accession>A0A158JX51</accession>
<gene>
    <name evidence="5" type="ORF">AWB69_08898</name>
</gene>
<dbReference type="AlphaFoldDB" id="A0A158JX51"/>
<dbReference type="EMBL" id="FCOK02000127">
    <property type="protein sequence ID" value="SAL72971.1"/>
    <property type="molecule type" value="Genomic_DNA"/>
</dbReference>
<dbReference type="Proteomes" id="UP000054683">
    <property type="component" value="Unassembled WGS sequence"/>
</dbReference>
<dbReference type="PANTHER" id="PTHR10655:SF17">
    <property type="entry name" value="LYSOPHOSPHOLIPASE-LIKE PROTEIN 1"/>
    <property type="match status" value="1"/>
</dbReference>
<dbReference type="PANTHER" id="PTHR10655">
    <property type="entry name" value="LYSOPHOSPHOLIPASE-RELATED"/>
    <property type="match status" value="1"/>
</dbReference>
<evidence type="ECO:0000313" key="6">
    <source>
        <dbReference type="Proteomes" id="UP000054683"/>
    </source>
</evidence>
<feature type="chain" id="PRO_5008502177" evidence="3">
    <location>
        <begin position="23"/>
        <end position="249"/>
    </location>
</feature>
<organism evidence="5 6">
    <name type="scientific">Caballeronia udeis</name>
    <dbReference type="NCBI Taxonomy" id="1232866"/>
    <lineage>
        <taxon>Bacteria</taxon>
        <taxon>Pseudomonadati</taxon>
        <taxon>Pseudomonadota</taxon>
        <taxon>Betaproteobacteria</taxon>
        <taxon>Burkholderiales</taxon>
        <taxon>Burkholderiaceae</taxon>
        <taxon>Caballeronia</taxon>
    </lineage>
</organism>
<dbReference type="Pfam" id="PF02230">
    <property type="entry name" value="Abhydrolase_2"/>
    <property type="match status" value="1"/>
</dbReference>
<name>A0A158JX51_9BURK</name>
<dbReference type="InterPro" id="IPR029058">
    <property type="entry name" value="AB_hydrolase_fold"/>
</dbReference>
<dbReference type="SUPFAM" id="SSF53474">
    <property type="entry name" value="alpha/beta-Hydrolases"/>
    <property type="match status" value="1"/>
</dbReference>
<evidence type="ECO:0000256" key="2">
    <source>
        <dbReference type="ARBA" id="ARBA00022801"/>
    </source>
</evidence>
<dbReference type="RefSeq" id="WP_062092910.1">
    <property type="nucleotide sequence ID" value="NZ_FCOK02000127.1"/>
</dbReference>
<proteinExistence type="inferred from homology"/>
<dbReference type="GO" id="GO:0016787">
    <property type="term" value="F:hydrolase activity"/>
    <property type="evidence" value="ECO:0007669"/>
    <property type="project" value="UniProtKB-KW"/>
</dbReference>
<evidence type="ECO:0000259" key="4">
    <source>
        <dbReference type="Pfam" id="PF02230"/>
    </source>
</evidence>
<evidence type="ECO:0000256" key="1">
    <source>
        <dbReference type="ARBA" id="ARBA00006499"/>
    </source>
</evidence>
<evidence type="ECO:0000313" key="5">
    <source>
        <dbReference type="EMBL" id="SAL72971.1"/>
    </source>
</evidence>
<dbReference type="InterPro" id="IPR003140">
    <property type="entry name" value="PLipase/COase/thioEstase"/>
</dbReference>
<feature type="domain" description="Phospholipase/carboxylesterase/thioesterase" evidence="4">
    <location>
        <begin position="52"/>
        <end position="247"/>
    </location>
</feature>
<protein>
    <submittedName>
        <fullName evidence="5">Phospholipase/carboxylesterase</fullName>
    </submittedName>
</protein>
<evidence type="ECO:0000256" key="3">
    <source>
        <dbReference type="SAM" id="SignalP"/>
    </source>
</evidence>
<keyword evidence="2" id="KW-0378">Hydrolase</keyword>
<sequence>MKYLSKIFAILFLTVLATSARAQTVNPDADNQLHSDLSLQYLVHLPSRSTSPPPVIILLHGMGSNEQDLYSLIPELPQKYAVVSARGPYTFAEGSYQWFQGTLVNSRLDGDPQQLAASRARISGFVDEVVTKYRFDPHQVYLVGFSQGAIMSYQVALTEPAKIKGIGVMSGAIFGSFVPLIKPSPKLSHLRIFISHGQADHRIPIGYAQEADQQLKGLGLKPEFHVYPGMQHEINSDALADLINWLQGS</sequence>
<dbReference type="Gene3D" id="3.40.50.1820">
    <property type="entry name" value="alpha/beta hydrolase"/>
    <property type="match status" value="1"/>
</dbReference>
<dbReference type="OrthoDB" id="9801763at2"/>
<reference evidence="5 6" key="1">
    <citation type="submission" date="2016-01" db="EMBL/GenBank/DDBJ databases">
        <authorList>
            <person name="Oliw E.H."/>
        </authorList>
    </citation>
    <scope>NUCLEOTIDE SEQUENCE [LARGE SCALE GENOMIC DNA]</scope>
    <source>
        <strain evidence="5">LMG 27134</strain>
    </source>
</reference>
<feature type="signal peptide" evidence="3">
    <location>
        <begin position="1"/>
        <end position="22"/>
    </location>
</feature>